<dbReference type="Pfam" id="PF01381">
    <property type="entry name" value="HTH_3"/>
    <property type="match status" value="1"/>
</dbReference>
<evidence type="ECO:0000259" key="2">
    <source>
        <dbReference type="PROSITE" id="PS50943"/>
    </source>
</evidence>
<dbReference type="NCBIfam" id="TIGR02607">
    <property type="entry name" value="antidote_HigA"/>
    <property type="match status" value="1"/>
</dbReference>
<sequence length="104" mass="11320">MSARKPKFEVPHPGDLLRETLEELGVSRRRFAAASGIDPSVVSGICNRRRGVSAETAIRIARTLGTDAQSWLNLQAAFDLDKAERARGAEFSRISFLPELAPAA</sequence>
<dbReference type="SMART" id="SM00530">
    <property type="entry name" value="HTH_XRE"/>
    <property type="match status" value="1"/>
</dbReference>
<dbReference type="InterPro" id="IPR013430">
    <property type="entry name" value="Toxin_antidote_HigA"/>
</dbReference>
<feature type="domain" description="HTH cro/C1-type" evidence="2">
    <location>
        <begin position="17"/>
        <end position="71"/>
    </location>
</feature>
<proteinExistence type="predicted"/>
<dbReference type="Gene3D" id="1.10.260.40">
    <property type="entry name" value="lambda repressor-like DNA-binding domains"/>
    <property type="match status" value="1"/>
</dbReference>
<dbReference type="GO" id="GO:0003677">
    <property type="term" value="F:DNA binding"/>
    <property type="evidence" value="ECO:0007669"/>
    <property type="project" value="UniProtKB-KW"/>
</dbReference>
<dbReference type="EMBL" id="DVOG01000017">
    <property type="protein sequence ID" value="HIV03646.1"/>
    <property type="molecule type" value="Genomic_DNA"/>
</dbReference>
<evidence type="ECO:0000256" key="1">
    <source>
        <dbReference type="ARBA" id="ARBA00023125"/>
    </source>
</evidence>
<accession>A0A9D1NJE0</accession>
<name>A0A9D1NJE0_9BACT</name>
<protein>
    <submittedName>
        <fullName evidence="3">HigA family addiction module antidote protein</fullName>
    </submittedName>
</protein>
<dbReference type="SUPFAM" id="SSF47413">
    <property type="entry name" value="lambda repressor-like DNA-binding domains"/>
    <property type="match status" value="1"/>
</dbReference>
<dbReference type="Proteomes" id="UP000886812">
    <property type="component" value="Unassembled WGS sequence"/>
</dbReference>
<dbReference type="PANTHER" id="PTHR36924:SF1">
    <property type="entry name" value="ANTITOXIN HIGA-1"/>
    <property type="match status" value="1"/>
</dbReference>
<evidence type="ECO:0000313" key="4">
    <source>
        <dbReference type="Proteomes" id="UP000886812"/>
    </source>
</evidence>
<comment type="caution">
    <text evidence="3">The sequence shown here is derived from an EMBL/GenBank/DDBJ whole genome shotgun (WGS) entry which is preliminary data.</text>
</comment>
<reference evidence="3" key="1">
    <citation type="submission" date="2020-10" db="EMBL/GenBank/DDBJ databases">
        <authorList>
            <person name="Gilroy R."/>
        </authorList>
    </citation>
    <scope>NUCLEOTIDE SEQUENCE</scope>
    <source>
        <strain evidence="3">10669</strain>
    </source>
</reference>
<reference evidence="3" key="2">
    <citation type="journal article" date="2021" name="PeerJ">
        <title>Extensive microbial diversity within the chicken gut microbiome revealed by metagenomics and culture.</title>
        <authorList>
            <person name="Gilroy R."/>
            <person name="Ravi A."/>
            <person name="Getino M."/>
            <person name="Pursley I."/>
            <person name="Horton D.L."/>
            <person name="Alikhan N.F."/>
            <person name="Baker D."/>
            <person name="Gharbi K."/>
            <person name="Hall N."/>
            <person name="Watson M."/>
            <person name="Adriaenssens E.M."/>
            <person name="Foster-Nyarko E."/>
            <person name="Jarju S."/>
            <person name="Secka A."/>
            <person name="Antonio M."/>
            <person name="Oren A."/>
            <person name="Chaudhuri R.R."/>
            <person name="La Ragione R."/>
            <person name="Hildebrand F."/>
            <person name="Pallen M.J."/>
        </authorList>
    </citation>
    <scope>NUCLEOTIDE SEQUENCE</scope>
    <source>
        <strain evidence="3">10669</strain>
    </source>
</reference>
<dbReference type="PANTHER" id="PTHR36924">
    <property type="entry name" value="ANTITOXIN HIGA-1"/>
    <property type="match status" value="1"/>
</dbReference>
<organism evidence="3 4">
    <name type="scientific">Candidatus Spyradosoma merdigallinarum</name>
    <dbReference type="NCBI Taxonomy" id="2840950"/>
    <lineage>
        <taxon>Bacteria</taxon>
        <taxon>Pseudomonadati</taxon>
        <taxon>Verrucomicrobiota</taxon>
        <taxon>Opitutia</taxon>
        <taxon>Opitutia incertae sedis</taxon>
        <taxon>Candidatus Spyradosoma</taxon>
    </lineage>
</organism>
<keyword evidence="1" id="KW-0238">DNA-binding</keyword>
<dbReference type="PROSITE" id="PS50943">
    <property type="entry name" value="HTH_CROC1"/>
    <property type="match status" value="1"/>
</dbReference>
<dbReference type="InterPro" id="IPR010982">
    <property type="entry name" value="Lambda_DNA-bd_dom_sf"/>
</dbReference>
<dbReference type="AlphaFoldDB" id="A0A9D1NJE0"/>
<dbReference type="InterPro" id="IPR001387">
    <property type="entry name" value="Cro/C1-type_HTH"/>
</dbReference>
<gene>
    <name evidence="3" type="ORF">IAC75_00645</name>
</gene>
<evidence type="ECO:0000313" key="3">
    <source>
        <dbReference type="EMBL" id="HIV03646.1"/>
    </source>
</evidence>